<organism evidence="3">
    <name type="scientific">Micromonas pusilla (strain CCMP1545)</name>
    <name type="common">Picoplanktonic green alga</name>
    <dbReference type="NCBI Taxonomy" id="564608"/>
    <lineage>
        <taxon>Eukaryota</taxon>
        <taxon>Viridiplantae</taxon>
        <taxon>Chlorophyta</taxon>
        <taxon>Mamiellophyceae</taxon>
        <taxon>Mamiellales</taxon>
        <taxon>Mamiellaceae</taxon>
        <taxon>Micromonas</taxon>
    </lineage>
</organism>
<dbReference type="GeneID" id="9687292"/>
<feature type="compositionally biased region" description="Basic and acidic residues" evidence="1">
    <location>
        <begin position="1"/>
        <end position="10"/>
    </location>
</feature>
<evidence type="ECO:0000313" key="3">
    <source>
        <dbReference type="Proteomes" id="UP000001876"/>
    </source>
</evidence>
<accession>C1N090</accession>
<keyword evidence="3" id="KW-1185">Reference proteome</keyword>
<dbReference type="AlphaFoldDB" id="C1N090"/>
<feature type="region of interest" description="Disordered" evidence="1">
    <location>
        <begin position="1"/>
        <end position="114"/>
    </location>
</feature>
<reference evidence="2 3" key="1">
    <citation type="journal article" date="2009" name="Science">
        <title>Green evolution and dynamic adaptations revealed by genomes of the marine picoeukaryotes Micromonas.</title>
        <authorList>
            <person name="Worden A.Z."/>
            <person name="Lee J.H."/>
            <person name="Mock T."/>
            <person name="Rouze P."/>
            <person name="Simmons M.P."/>
            <person name="Aerts A.L."/>
            <person name="Allen A.E."/>
            <person name="Cuvelier M.L."/>
            <person name="Derelle E."/>
            <person name="Everett M.V."/>
            <person name="Foulon E."/>
            <person name="Grimwood J."/>
            <person name="Gundlach H."/>
            <person name="Henrissat B."/>
            <person name="Napoli C."/>
            <person name="McDonald S.M."/>
            <person name="Parker M.S."/>
            <person name="Rombauts S."/>
            <person name="Salamov A."/>
            <person name="Von Dassow P."/>
            <person name="Badger J.H."/>
            <person name="Coutinho P.M."/>
            <person name="Demir E."/>
            <person name="Dubchak I."/>
            <person name="Gentemann C."/>
            <person name="Eikrem W."/>
            <person name="Gready J.E."/>
            <person name="John U."/>
            <person name="Lanier W."/>
            <person name="Lindquist E.A."/>
            <person name="Lucas S."/>
            <person name="Mayer K.F."/>
            <person name="Moreau H."/>
            <person name="Not F."/>
            <person name="Otillar R."/>
            <person name="Panaud O."/>
            <person name="Pangilinan J."/>
            <person name="Paulsen I."/>
            <person name="Piegu B."/>
            <person name="Poliakov A."/>
            <person name="Robbens S."/>
            <person name="Schmutz J."/>
            <person name="Toulza E."/>
            <person name="Wyss T."/>
            <person name="Zelensky A."/>
            <person name="Zhou K."/>
            <person name="Armbrust E.V."/>
            <person name="Bhattacharya D."/>
            <person name="Goodenough U.W."/>
            <person name="Van de Peer Y."/>
            <person name="Grigoriev I.V."/>
        </authorList>
    </citation>
    <scope>NUCLEOTIDE SEQUENCE [LARGE SCALE GENOMIC DNA]</scope>
    <source>
        <strain evidence="2 3">CCMP1545</strain>
    </source>
</reference>
<feature type="region of interest" description="Disordered" evidence="1">
    <location>
        <begin position="142"/>
        <end position="216"/>
    </location>
</feature>
<feature type="compositionally biased region" description="Low complexity" evidence="1">
    <location>
        <begin position="102"/>
        <end position="112"/>
    </location>
</feature>
<evidence type="ECO:0000256" key="1">
    <source>
        <dbReference type="SAM" id="MobiDB-lite"/>
    </source>
</evidence>
<dbReference type="RefSeq" id="XP_003061592.1">
    <property type="nucleotide sequence ID" value="XM_003061546.1"/>
</dbReference>
<protein>
    <submittedName>
        <fullName evidence="2">Predicted protein</fullName>
    </submittedName>
</protein>
<gene>
    <name evidence="2" type="ORF">MICPUCDRAFT_41488</name>
</gene>
<feature type="compositionally biased region" description="Low complexity" evidence="1">
    <location>
        <begin position="175"/>
        <end position="190"/>
    </location>
</feature>
<sequence length="856" mass="85973">MTDQGGEPRPESPLQRMPSLAAWNGEEARAAPAAAADAPEREGGKLPGSAIEQHPRGAADRATGADASEGVRTADATTAVTAEPPSIAERATVAPSRERAEAGVVGVPAGVGDENPDLVDDVAGARANAPGVVASDYAGVFAGARRPADGEKKRTTLKETLGSASSSLVARHDGSAAADDPSAPAAPSAATHGVVHPPSQLQQQQQNRGRGHQHLTSVGDLDAGAIAAAAGAAAGAASARENLAAYAAAAAASGGLGSLGSLGLDGGGGAGIGVGATAARKNANAAFFAAANAANIVAANAATAAASFASHTAQGIHKPGLSAAGAGNMSAGGPGSSIAGLGAAEMMAAMGAAAQNGGRNFGLEERVNRELVNEEVRLRDVVHAAQLAELQAHRVAEATLIAARDDEQAALVALLKPELASYAAKARAAELSLQKHRAVMSEIESRGLGTRSAAAAAAADPGAPAAAAAAAAAERGHAATLKEQLAAFEAMGGDRETVIHHGGSAAQSQSAALSAGAANDHVAATVRARLAAAAWTPGGASLHGLGGAGNLSGRVQGANDAMKQAAAHAAAAHHAATAAAAEAAAPGGLHDIPVSGYVDAQARKKEQDAMKRRANDRAREERLKSELAAEEAARLKRKADTAARRNAKYNADGNVVADDYDGWSAAKMRKRFKPDACDDADAASAAASSWDGKNDWRITAEEVLTRLLNADEDEIFHKPVDIVALNIPTYPDHVVGRGRWIQGTNKVACGLRREVGRGGERAHGALAKAHAKPFFFYGGGEEAMKHSRPLGGAAPPGLGLGWLDVSSDEDGALHSEIAADEVNDALVKYASLARLAEAGSGMKGVGRYAGTRGYSE</sequence>
<feature type="compositionally biased region" description="Basic and acidic residues" evidence="1">
    <location>
        <begin position="146"/>
        <end position="157"/>
    </location>
</feature>
<dbReference type="Proteomes" id="UP000001876">
    <property type="component" value="Unassembled WGS sequence"/>
</dbReference>
<feature type="compositionally biased region" description="Low complexity" evidence="1">
    <location>
        <begin position="21"/>
        <end position="37"/>
    </location>
</feature>
<dbReference type="KEGG" id="mpp:MICPUCDRAFT_41488"/>
<feature type="compositionally biased region" description="Low complexity" evidence="1">
    <location>
        <begin position="60"/>
        <end position="82"/>
    </location>
</feature>
<feature type="region of interest" description="Disordered" evidence="1">
    <location>
        <begin position="603"/>
        <end position="625"/>
    </location>
</feature>
<dbReference type="EMBL" id="GG663744">
    <property type="protein sequence ID" value="EEH54222.1"/>
    <property type="molecule type" value="Genomic_DNA"/>
</dbReference>
<evidence type="ECO:0000313" key="2">
    <source>
        <dbReference type="EMBL" id="EEH54222.1"/>
    </source>
</evidence>
<name>C1N090_MICPC</name>
<proteinExistence type="predicted"/>